<sequence>MVGHHRPGSTTRRRLTRARHAVHGGHAVNLVWRKASRSSAQGGDCVELASLTASVAVRDSKDPEGPKLMLGRDTFRALLADLKRS</sequence>
<dbReference type="Pfam" id="PF04149">
    <property type="entry name" value="DUF397"/>
    <property type="match status" value="1"/>
</dbReference>
<accession>A0A6L3VPA2</accession>
<feature type="domain" description="DUF397" evidence="2">
    <location>
        <begin position="30"/>
        <end position="83"/>
    </location>
</feature>
<reference evidence="3 4" key="1">
    <citation type="submission" date="2019-09" db="EMBL/GenBank/DDBJ databases">
        <title>Actinomadura physcomitrii sp. nov., a novel actinomycete isolated from moss [Physcomitrium sphaericum (Ludw) Fuernr].</title>
        <authorList>
            <person name="Liu C."/>
            <person name="Zhuang X."/>
        </authorList>
    </citation>
    <scope>NUCLEOTIDE SEQUENCE [LARGE SCALE GENOMIC DNA]</scope>
    <source>
        <strain evidence="3 4">CYP1-1B</strain>
    </source>
</reference>
<comment type="caution">
    <text evidence="3">The sequence shown here is derived from an EMBL/GenBank/DDBJ whole genome shotgun (WGS) entry which is preliminary data.</text>
</comment>
<dbReference type="AlphaFoldDB" id="A0A6L3VPA2"/>
<evidence type="ECO:0000259" key="2">
    <source>
        <dbReference type="Pfam" id="PF04149"/>
    </source>
</evidence>
<proteinExistence type="predicted"/>
<protein>
    <submittedName>
        <fullName evidence="3">DUF397 domain-containing protein</fullName>
    </submittedName>
</protein>
<dbReference type="OrthoDB" id="3482334at2"/>
<evidence type="ECO:0000313" key="4">
    <source>
        <dbReference type="Proteomes" id="UP000483004"/>
    </source>
</evidence>
<dbReference type="Proteomes" id="UP000483004">
    <property type="component" value="Unassembled WGS sequence"/>
</dbReference>
<organism evidence="3 4">
    <name type="scientific">Actinomadura montaniterrae</name>
    <dbReference type="NCBI Taxonomy" id="1803903"/>
    <lineage>
        <taxon>Bacteria</taxon>
        <taxon>Bacillati</taxon>
        <taxon>Actinomycetota</taxon>
        <taxon>Actinomycetes</taxon>
        <taxon>Streptosporangiales</taxon>
        <taxon>Thermomonosporaceae</taxon>
        <taxon>Actinomadura</taxon>
    </lineage>
</organism>
<evidence type="ECO:0000256" key="1">
    <source>
        <dbReference type="SAM" id="MobiDB-lite"/>
    </source>
</evidence>
<dbReference type="EMBL" id="WBMR01000076">
    <property type="protein sequence ID" value="KAB2376980.1"/>
    <property type="molecule type" value="Genomic_DNA"/>
</dbReference>
<feature type="region of interest" description="Disordered" evidence="1">
    <location>
        <begin position="1"/>
        <end position="20"/>
    </location>
</feature>
<evidence type="ECO:0000313" key="3">
    <source>
        <dbReference type="EMBL" id="KAB2376980.1"/>
    </source>
</evidence>
<name>A0A6L3VPA2_9ACTN</name>
<dbReference type="RefSeq" id="WP_151542451.1">
    <property type="nucleotide sequence ID" value="NZ_WBMR01000076.1"/>
</dbReference>
<gene>
    <name evidence="3" type="ORF">F9B16_24405</name>
</gene>
<dbReference type="InterPro" id="IPR007278">
    <property type="entry name" value="DUF397"/>
</dbReference>
<keyword evidence="4" id="KW-1185">Reference proteome</keyword>